<dbReference type="Gene3D" id="3.40.630.10">
    <property type="entry name" value="Zn peptidases"/>
    <property type="match status" value="1"/>
</dbReference>
<name>A0A1G5S1B0_9FIRM</name>
<dbReference type="PANTHER" id="PTHR43501:SF1">
    <property type="entry name" value="CYTOSOL NON-SPECIFIC DIPEPTIDASE"/>
    <property type="match status" value="1"/>
</dbReference>
<dbReference type="GO" id="GO:0005829">
    <property type="term" value="C:cytosol"/>
    <property type="evidence" value="ECO:0007669"/>
    <property type="project" value="TreeGrafter"/>
</dbReference>
<reference evidence="1 2" key="1">
    <citation type="submission" date="2016-10" db="EMBL/GenBank/DDBJ databases">
        <authorList>
            <person name="de Groot N.N."/>
        </authorList>
    </citation>
    <scope>NUCLEOTIDE SEQUENCE [LARGE SCALE GENOMIC DNA]</scope>
    <source>
        <strain evidence="1 2">DSM 2784</strain>
    </source>
</reference>
<dbReference type="GO" id="GO:0006508">
    <property type="term" value="P:proteolysis"/>
    <property type="evidence" value="ECO:0007669"/>
    <property type="project" value="InterPro"/>
</dbReference>
<dbReference type="FunFam" id="3.40.630.10:FF:000072">
    <property type="entry name" value="Aminoacyl-histidine dipeptidase"/>
    <property type="match status" value="1"/>
</dbReference>
<dbReference type="EMBL" id="FMWL01000009">
    <property type="protein sequence ID" value="SCZ79917.1"/>
    <property type="molecule type" value="Genomic_DNA"/>
</dbReference>
<keyword evidence="2" id="KW-1185">Reference proteome</keyword>
<accession>A0A1G5S1B0</accession>
<sequence length="251" mass="28379">MMKEGAAIAQLEGGSQRNAISREAEAILLIPEEAYERFGKRVSELQEALQREFYVKDPKLRLEWSREEAWFGESDYRQKMKPESAVKVIQAIALMPDGVHTMSAEMKGLVESSSNLGLLKTLGDTVYFETEVRSAVKSQRAVLMDKFEILAEVLGASCKSFEAYPEWPFNPNSKLRALFERVYEQRFGEKARIVSCHAGIECGMLIEKIEGLDAISIGPQLFDVHNPNEHLSIPSVMKTWAFLLEVLKSMK</sequence>
<protein>
    <submittedName>
        <fullName evidence="1">Xaa-His dipeptidase</fullName>
    </submittedName>
</protein>
<gene>
    <name evidence="1" type="ORF">SAMN03080599_02012</name>
</gene>
<evidence type="ECO:0000313" key="1">
    <source>
        <dbReference type="EMBL" id="SCZ79917.1"/>
    </source>
</evidence>
<organism evidence="1 2">
    <name type="scientific">Acidaminobacter hydrogenoformans DSM 2784</name>
    <dbReference type="NCBI Taxonomy" id="1120920"/>
    <lineage>
        <taxon>Bacteria</taxon>
        <taxon>Bacillati</taxon>
        <taxon>Bacillota</taxon>
        <taxon>Clostridia</taxon>
        <taxon>Peptostreptococcales</taxon>
        <taxon>Acidaminobacteraceae</taxon>
        <taxon>Acidaminobacter</taxon>
    </lineage>
</organism>
<dbReference type="STRING" id="1120920.SAMN03080599_02012"/>
<dbReference type="Proteomes" id="UP000199208">
    <property type="component" value="Unassembled WGS sequence"/>
</dbReference>
<dbReference type="PANTHER" id="PTHR43501">
    <property type="entry name" value="CYTOSOL NON-SPECIFIC DIPEPTIDASE"/>
    <property type="match status" value="1"/>
</dbReference>
<evidence type="ECO:0000313" key="2">
    <source>
        <dbReference type="Proteomes" id="UP000199208"/>
    </source>
</evidence>
<dbReference type="SUPFAM" id="SSF53187">
    <property type="entry name" value="Zn-dependent exopeptidases"/>
    <property type="match status" value="1"/>
</dbReference>
<dbReference type="InterPro" id="IPR001160">
    <property type="entry name" value="Peptidase_M20C"/>
</dbReference>
<proteinExistence type="predicted"/>
<dbReference type="GO" id="GO:0070573">
    <property type="term" value="F:metallodipeptidase activity"/>
    <property type="evidence" value="ECO:0007669"/>
    <property type="project" value="TreeGrafter"/>
</dbReference>
<dbReference type="AlphaFoldDB" id="A0A1G5S1B0"/>
<dbReference type="PRINTS" id="PR00934">
    <property type="entry name" value="XHISDIPTASE"/>
</dbReference>
<dbReference type="RefSeq" id="WP_170829393.1">
    <property type="nucleotide sequence ID" value="NZ_FMWL01000009.1"/>
</dbReference>